<accession>A0A3N2RHR9</accession>
<dbReference type="GO" id="GO:0016758">
    <property type="term" value="F:hexosyltransferase activity"/>
    <property type="evidence" value="ECO:0007669"/>
    <property type="project" value="UniProtKB-ARBA"/>
</dbReference>
<dbReference type="RefSeq" id="WP_123647416.1">
    <property type="nucleotide sequence ID" value="NZ_RCTY01000024.1"/>
</dbReference>
<evidence type="ECO:0000259" key="1">
    <source>
        <dbReference type="Pfam" id="PF00535"/>
    </source>
</evidence>
<gene>
    <name evidence="2" type="ORF">D9T17_10770</name>
</gene>
<dbReference type="Proteomes" id="UP000275910">
    <property type="component" value="Unassembled WGS sequence"/>
</dbReference>
<comment type="caution">
    <text evidence="2">The sequence shown here is derived from an EMBL/GenBank/DDBJ whole genome shotgun (WGS) entry which is preliminary data.</text>
</comment>
<feature type="domain" description="Glycosyltransferase 2-like" evidence="1">
    <location>
        <begin position="10"/>
        <end position="136"/>
    </location>
</feature>
<evidence type="ECO:0000313" key="3">
    <source>
        <dbReference type="Proteomes" id="UP000275910"/>
    </source>
</evidence>
<sequence length="309" mass="34784">MSGADWPRVSLLVPAYNHERFVVRCLDSVLHEPYPAKELVIVDDGSDDATAARIGQWVRRHGGDLPVVFRSRPNRGVAATLNELASLASGDYLRLGASDDYFLPGGLHAQVRYLMAHPHKSAVIGDCVVVDRDGRRLYDSGMRDLHGADKRCYASDEGIRRAVISRWAIGGPVALLRRNTPAQLAGWREELRIDDWDFFLRLVARDALGFIDLPVCAYRVHESNLSRSRRRSQRIANLAESQQIAQRRLELFDGGDRTLLRAQCHYIAAKIAFLQRRPLRLGARLLAWLALRAASRLHARPLRLSAEKT</sequence>
<dbReference type="PANTHER" id="PTHR22916:SF3">
    <property type="entry name" value="UDP-GLCNAC:BETAGAL BETA-1,3-N-ACETYLGLUCOSAMINYLTRANSFERASE-LIKE PROTEIN 1"/>
    <property type="match status" value="1"/>
</dbReference>
<evidence type="ECO:0000313" key="2">
    <source>
        <dbReference type="EMBL" id="ROU06995.1"/>
    </source>
</evidence>
<name>A0A3N2RHR9_LYSEN</name>
<dbReference type="Pfam" id="PF00535">
    <property type="entry name" value="Glycos_transf_2"/>
    <property type="match status" value="1"/>
</dbReference>
<dbReference type="InterPro" id="IPR029044">
    <property type="entry name" value="Nucleotide-diphossugar_trans"/>
</dbReference>
<dbReference type="InterPro" id="IPR001173">
    <property type="entry name" value="Glyco_trans_2-like"/>
</dbReference>
<proteinExistence type="predicted"/>
<dbReference type="SUPFAM" id="SSF53448">
    <property type="entry name" value="Nucleotide-diphospho-sugar transferases"/>
    <property type="match status" value="1"/>
</dbReference>
<protein>
    <submittedName>
        <fullName evidence="2">Glycosyltransferase</fullName>
    </submittedName>
</protein>
<keyword evidence="2" id="KW-0808">Transferase</keyword>
<dbReference type="PANTHER" id="PTHR22916">
    <property type="entry name" value="GLYCOSYLTRANSFERASE"/>
    <property type="match status" value="1"/>
</dbReference>
<dbReference type="AlphaFoldDB" id="A0A3N2RHR9"/>
<dbReference type="EMBL" id="RCTY01000024">
    <property type="protein sequence ID" value="ROU06995.1"/>
    <property type="molecule type" value="Genomic_DNA"/>
</dbReference>
<reference evidence="2 3" key="1">
    <citation type="submission" date="2018-10" db="EMBL/GenBank/DDBJ databases">
        <title>The genome of Lysobacter enzymogenes OH11.</title>
        <authorList>
            <person name="Liu F."/>
            <person name="Zhao Y."/>
            <person name="Qian G."/>
            <person name="Chen Y."/>
            <person name="Xu H."/>
        </authorList>
    </citation>
    <scope>NUCLEOTIDE SEQUENCE [LARGE SCALE GENOMIC DNA]</scope>
    <source>
        <strain evidence="2 3">OH11</strain>
    </source>
</reference>
<organism evidence="2 3">
    <name type="scientific">Lysobacter enzymogenes</name>
    <dbReference type="NCBI Taxonomy" id="69"/>
    <lineage>
        <taxon>Bacteria</taxon>
        <taxon>Pseudomonadati</taxon>
        <taxon>Pseudomonadota</taxon>
        <taxon>Gammaproteobacteria</taxon>
        <taxon>Lysobacterales</taxon>
        <taxon>Lysobacteraceae</taxon>
        <taxon>Lysobacter</taxon>
    </lineage>
</organism>
<dbReference type="Gene3D" id="3.90.550.10">
    <property type="entry name" value="Spore Coat Polysaccharide Biosynthesis Protein SpsA, Chain A"/>
    <property type="match status" value="1"/>
</dbReference>